<feature type="compositionally biased region" description="Acidic residues" evidence="1">
    <location>
        <begin position="240"/>
        <end position="252"/>
    </location>
</feature>
<feature type="compositionally biased region" description="Basic and acidic residues" evidence="1">
    <location>
        <begin position="186"/>
        <end position="196"/>
    </location>
</feature>
<dbReference type="Proteomes" id="UP001303373">
    <property type="component" value="Chromosome 11"/>
</dbReference>
<dbReference type="AlphaFoldDB" id="A0AAQ3MBE0"/>
<accession>A0AAQ3MBE0</accession>
<evidence type="ECO:0000313" key="3">
    <source>
        <dbReference type="Proteomes" id="UP001303373"/>
    </source>
</evidence>
<feature type="region of interest" description="Disordered" evidence="1">
    <location>
        <begin position="175"/>
        <end position="444"/>
    </location>
</feature>
<evidence type="ECO:0000313" key="2">
    <source>
        <dbReference type="EMBL" id="WPH03818.1"/>
    </source>
</evidence>
<dbReference type="EMBL" id="CP138590">
    <property type="protein sequence ID" value="WPH03818.1"/>
    <property type="molecule type" value="Genomic_DNA"/>
</dbReference>
<keyword evidence="3" id="KW-1185">Reference proteome</keyword>
<feature type="compositionally biased region" description="Gly residues" evidence="1">
    <location>
        <begin position="144"/>
        <end position="155"/>
    </location>
</feature>
<feature type="compositionally biased region" description="Polar residues" evidence="1">
    <location>
        <begin position="261"/>
        <end position="275"/>
    </location>
</feature>
<evidence type="ECO:0000256" key="1">
    <source>
        <dbReference type="SAM" id="MobiDB-lite"/>
    </source>
</evidence>
<feature type="compositionally biased region" description="Low complexity" evidence="1">
    <location>
        <begin position="389"/>
        <end position="404"/>
    </location>
</feature>
<feature type="compositionally biased region" description="Polar residues" evidence="1">
    <location>
        <begin position="308"/>
        <end position="320"/>
    </location>
</feature>
<feature type="region of interest" description="Disordered" evidence="1">
    <location>
        <begin position="133"/>
        <end position="155"/>
    </location>
</feature>
<feature type="compositionally biased region" description="Polar residues" evidence="1">
    <location>
        <begin position="218"/>
        <end position="232"/>
    </location>
</feature>
<sequence>MYRSSDPRFRRRLNELGQTLESANESAQSGLYIFGHSYVKPCFDSVIAAATTCVDASCPSLNLAQSEQARRQRGRARGRAELNFDFYDDWDDEEEGLLGWGDDEFDRLVGGEGQAGYGTVGTGDVTTVQPARQRGMSYPKGGRGRGGSALDGGQEQGGISALLARLFGGRGGAEYKPSAANLQEHPGARHRDRTEGEALLDDSEFSDGRRTKQKRIRSNTVGSGHTTDSLSSRGDIFPSDGEDDAVPLDDEFAMVLERRNTNTLSGPETDNSSGKTRSDSRKRGKRPSGSRTTTRRTTSSRSARSSLGHASNASRRSSTVAFLEETEAEAENKDVPTLDELKREEQALEHKEETEIERKRAEAQRIASERGLLDENPDSVSSKEATPRNPSLLPPVSSDLSNPPSNEPSQLPTPVATDDEDEAIQLQEQPLQPEQDDSKPCKDS</sequence>
<organism evidence="2 3">
    <name type="scientific">Acrodontium crateriforme</name>
    <dbReference type="NCBI Taxonomy" id="150365"/>
    <lineage>
        <taxon>Eukaryota</taxon>
        <taxon>Fungi</taxon>
        <taxon>Dikarya</taxon>
        <taxon>Ascomycota</taxon>
        <taxon>Pezizomycotina</taxon>
        <taxon>Dothideomycetes</taxon>
        <taxon>Dothideomycetidae</taxon>
        <taxon>Mycosphaerellales</taxon>
        <taxon>Teratosphaeriaceae</taxon>
        <taxon>Acrodontium</taxon>
    </lineage>
</organism>
<feature type="compositionally biased region" description="Low complexity" evidence="1">
    <location>
        <begin position="289"/>
        <end position="306"/>
    </location>
</feature>
<reference evidence="2 3" key="1">
    <citation type="submission" date="2023-11" db="EMBL/GenBank/DDBJ databases">
        <title>An acidophilic fungus is an integral part of prey digestion in a carnivorous sundew plant.</title>
        <authorList>
            <person name="Tsai I.J."/>
        </authorList>
    </citation>
    <scope>NUCLEOTIDE SEQUENCE [LARGE SCALE GENOMIC DNA]</scope>
    <source>
        <strain evidence="2">169a</strain>
    </source>
</reference>
<feature type="compositionally biased region" description="Basic and acidic residues" evidence="1">
    <location>
        <begin position="330"/>
        <end position="373"/>
    </location>
</feature>
<protein>
    <submittedName>
        <fullName evidence="2">Uncharacterized protein</fullName>
    </submittedName>
</protein>
<gene>
    <name evidence="2" type="ORF">R9X50_00670100</name>
</gene>
<proteinExistence type="predicted"/>
<name>A0AAQ3MBE0_9PEZI</name>